<evidence type="ECO:0000313" key="11">
    <source>
        <dbReference type="EMBL" id="OIR09469.1"/>
    </source>
</evidence>
<evidence type="ECO:0000256" key="6">
    <source>
        <dbReference type="ARBA" id="ARBA00022748"/>
    </source>
</evidence>
<reference evidence="11" key="1">
    <citation type="submission" date="2016-10" db="EMBL/GenBank/DDBJ databases">
        <title>Sequence of Gallionella enrichment culture.</title>
        <authorList>
            <person name="Poehlein A."/>
            <person name="Muehling M."/>
            <person name="Daniel R."/>
        </authorList>
    </citation>
    <scope>NUCLEOTIDE SEQUENCE</scope>
</reference>
<comment type="caution">
    <text evidence="11">The sequence shown here is derived from an EMBL/GenBank/DDBJ whole genome shotgun (WGS) entry which is preliminary data.</text>
</comment>
<keyword evidence="7 10" id="KW-1133">Transmembrane helix</keyword>
<evidence type="ECO:0000256" key="1">
    <source>
        <dbReference type="ARBA" id="ARBA00004377"/>
    </source>
</evidence>
<dbReference type="PANTHER" id="PTHR37531">
    <property type="entry name" value="HEME EXPORTER PROTEIN D"/>
    <property type="match status" value="1"/>
</dbReference>
<dbReference type="EMBL" id="MLJW01000026">
    <property type="protein sequence ID" value="OIR09469.1"/>
    <property type="molecule type" value="Genomic_DNA"/>
</dbReference>
<sequence>MNWSEFFAMNGYAFYVWGSYGVALFVLGVEILLVRNRRKNALRELRLMRDEMGDDKTGEAA</sequence>
<gene>
    <name evidence="11" type="ORF">GALL_83070</name>
</gene>
<accession>A0A1J5SZQ1</accession>
<dbReference type="InterPro" id="IPR007078">
    <property type="entry name" value="Haem_export_protD_CcmD"/>
</dbReference>
<keyword evidence="4" id="KW-0997">Cell inner membrane</keyword>
<dbReference type="PANTHER" id="PTHR37531:SF1">
    <property type="entry name" value="HEME EXPORTER PROTEIN D"/>
    <property type="match status" value="1"/>
</dbReference>
<keyword evidence="2" id="KW-0813">Transport</keyword>
<evidence type="ECO:0000256" key="8">
    <source>
        <dbReference type="ARBA" id="ARBA00023136"/>
    </source>
</evidence>
<evidence type="ECO:0000256" key="3">
    <source>
        <dbReference type="ARBA" id="ARBA00022475"/>
    </source>
</evidence>
<evidence type="ECO:0000256" key="2">
    <source>
        <dbReference type="ARBA" id="ARBA00022448"/>
    </source>
</evidence>
<keyword evidence="3" id="KW-1003">Cell membrane</keyword>
<dbReference type="GO" id="GO:1903607">
    <property type="term" value="P:cytochrome c biosynthetic process"/>
    <property type="evidence" value="ECO:0007669"/>
    <property type="project" value="TreeGrafter"/>
</dbReference>
<dbReference type="NCBIfam" id="TIGR03141">
    <property type="entry name" value="cytochro_ccmD"/>
    <property type="match status" value="1"/>
</dbReference>
<evidence type="ECO:0000256" key="5">
    <source>
        <dbReference type="ARBA" id="ARBA00022692"/>
    </source>
</evidence>
<organism evidence="11">
    <name type="scientific">mine drainage metagenome</name>
    <dbReference type="NCBI Taxonomy" id="410659"/>
    <lineage>
        <taxon>unclassified sequences</taxon>
        <taxon>metagenomes</taxon>
        <taxon>ecological metagenomes</taxon>
    </lineage>
</organism>
<dbReference type="AlphaFoldDB" id="A0A1J5SZQ1"/>
<dbReference type="GO" id="GO:0017004">
    <property type="term" value="P:cytochrome complex assembly"/>
    <property type="evidence" value="ECO:0007669"/>
    <property type="project" value="UniProtKB-KW"/>
</dbReference>
<dbReference type="InterPro" id="IPR052075">
    <property type="entry name" value="Heme_exporter_D"/>
</dbReference>
<proteinExistence type="predicted"/>
<evidence type="ECO:0000256" key="4">
    <source>
        <dbReference type="ARBA" id="ARBA00022519"/>
    </source>
</evidence>
<evidence type="ECO:0000256" key="9">
    <source>
        <dbReference type="ARBA" id="ARBA00032938"/>
    </source>
</evidence>
<protein>
    <recommendedName>
        <fullName evidence="9">Cytochrome c-type biogenesis protein CcmD</fullName>
    </recommendedName>
</protein>
<dbReference type="GO" id="GO:0005886">
    <property type="term" value="C:plasma membrane"/>
    <property type="evidence" value="ECO:0007669"/>
    <property type="project" value="UniProtKB-SubCell"/>
</dbReference>
<evidence type="ECO:0000256" key="7">
    <source>
        <dbReference type="ARBA" id="ARBA00022989"/>
    </source>
</evidence>
<keyword evidence="8 10" id="KW-0472">Membrane</keyword>
<keyword evidence="5 10" id="KW-0812">Transmembrane</keyword>
<dbReference type="Pfam" id="PF04995">
    <property type="entry name" value="CcmD"/>
    <property type="match status" value="1"/>
</dbReference>
<evidence type="ECO:0000256" key="10">
    <source>
        <dbReference type="SAM" id="Phobius"/>
    </source>
</evidence>
<comment type="subcellular location">
    <subcellularLocation>
        <location evidence="1">Cell inner membrane</location>
        <topology evidence="1">Single-pass membrane protein</topology>
    </subcellularLocation>
</comment>
<feature type="transmembrane region" description="Helical" evidence="10">
    <location>
        <begin position="12"/>
        <end position="34"/>
    </location>
</feature>
<name>A0A1J5SZQ1_9ZZZZ</name>
<dbReference type="GO" id="GO:0015886">
    <property type="term" value="P:heme transport"/>
    <property type="evidence" value="ECO:0007669"/>
    <property type="project" value="InterPro"/>
</dbReference>
<keyword evidence="6" id="KW-0201">Cytochrome c-type biogenesis</keyword>